<dbReference type="KEGG" id="sliu:111363963"/>
<dbReference type="GO" id="GO:0003676">
    <property type="term" value="F:nucleic acid binding"/>
    <property type="evidence" value="ECO:0007669"/>
    <property type="project" value="InterPro"/>
</dbReference>
<evidence type="ECO:0000259" key="1">
    <source>
        <dbReference type="Pfam" id="PF13358"/>
    </source>
</evidence>
<gene>
    <name evidence="3" type="primary">LOC111363963</name>
</gene>
<evidence type="ECO:0000313" key="2">
    <source>
        <dbReference type="Proteomes" id="UP000301870"/>
    </source>
</evidence>
<dbReference type="OrthoDB" id="10039611at2759"/>
<proteinExistence type="predicted"/>
<dbReference type="InterPro" id="IPR036397">
    <property type="entry name" value="RNaseH_sf"/>
</dbReference>
<dbReference type="InterPro" id="IPR038717">
    <property type="entry name" value="Tc1-like_DDE_dom"/>
</dbReference>
<dbReference type="RefSeq" id="XP_022836596.1">
    <property type="nucleotide sequence ID" value="XM_022980828.1"/>
</dbReference>
<dbReference type="PANTHER" id="PTHR33939">
    <property type="entry name" value="PROTEIN CBG22215"/>
    <property type="match status" value="1"/>
</dbReference>
<dbReference type="PANTHER" id="PTHR33939:SF1">
    <property type="entry name" value="DUF4371 DOMAIN-CONTAINING PROTEIN"/>
    <property type="match status" value="1"/>
</dbReference>
<dbReference type="Proteomes" id="UP000301870">
    <property type="component" value="Chromosome 4"/>
</dbReference>
<feature type="domain" description="Tc1-like transposase DDE" evidence="1">
    <location>
        <begin position="242"/>
        <end position="399"/>
    </location>
</feature>
<accession>A0A9J7J272</accession>
<reference evidence="3" key="1">
    <citation type="submission" date="2025-08" db="UniProtKB">
        <authorList>
            <consortium name="RefSeq"/>
        </authorList>
    </citation>
    <scope>IDENTIFICATION</scope>
    <source>
        <strain evidence="3">Ishihara</strain>
        <tissue evidence="3">Whole body</tissue>
    </source>
</reference>
<evidence type="ECO:0000313" key="3">
    <source>
        <dbReference type="RefSeq" id="XP_022836596.1"/>
    </source>
</evidence>
<organism evidence="2 3">
    <name type="scientific">Spodoptera litura</name>
    <name type="common">Asian cotton leafworm</name>
    <dbReference type="NCBI Taxonomy" id="69820"/>
    <lineage>
        <taxon>Eukaryota</taxon>
        <taxon>Metazoa</taxon>
        <taxon>Ecdysozoa</taxon>
        <taxon>Arthropoda</taxon>
        <taxon>Hexapoda</taxon>
        <taxon>Insecta</taxon>
        <taxon>Pterygota</taxon>
        <taxon>Neoptera</taxon>
        <taxon>Endopterygota</taxon>
        <taxon>Lepidoptera</taxon>
        <taxon>Glossata</taxon>
        <taxon>Ditrysia</taxon>
        <taxon>Noctuoidea</taxon>
        <taxon>Noctuidae</taxon>
        <taxon>Amphipyrinae</taxon>
        <taxon>Spodoptera</taxon>
    </lineage>
</organism>
<dbReference type="AlphaFoldDB" id="A0A9J7J272"/>
<protein>
    <submittedName>
        <fullName evidence="3">Uncharacterized protein LOC111363963</fullName>
    </submittedName>
</protein>
<dbReference type="GeneID" id="111363963"/>
<keyword evidence="2" id="KW-1185">Reference proteome</keyword>
<dbReference type="Gene3D" id="3.30.420.10">
    <property type="entry name" value="Ribonuclease H-like superfamily/Ribonuclease H"/>
    <property type="match status" value="1"/>
</dbReference>
<dbReference type="Pfam" id="PF13358">
    <property type="entry name" value="DDE_3"/>
    <property type="match status" value="1"/>
</dbReference>
<name>A0A9J7J272_SPOLT</name>
<sequence length="467" mass="54062">MDPQPSTSQKDVDVFLSPRKKRPRKAFTVTEKVMIRNTYKYVKNEYSAQLEAFEVVEENECISKVADILGITARSVYNVLKEVNKGAPPTPPKKSGPKRNFKDKIDEFTFSAIRRIVHQFFYRNEPPTIAKILQVMNDDSEMPKISKDTLRKILKHLNFKFIARSRKSTLIDRNDIITWRQRYLRSICKFRREGRHIYYQDETWINAGHTVKKTWVDKKVTSSRQAFLDGLTTGLKNISGKGKRLIISHIGSEEGFLEEGLMIFEAKKNCADYHDEMNAICFEEWFAGVLPKLRPNSIVVMDNAPYHSRKLETAPKMSWKKAAIQDWLLNKNINYEPDMVKATLLELVPHNECFNKYAVDEMAAQHGITVLRLPPYHCELNPIELIWAQVKGHVAQNNKTFKLTDVRNLFQEGIQKITATEWSKCISHVVKEEEKMSRLDILIDNITDTFIINVTESDSDSDDSDNL</sequence>